<accession>A0A183EHA0</accession>
<name>A0A183EHA0_9BILA</name>
<evidence type="ECO:0000313" key="3">
    <source>
        <dbReference type="WBParaSite" id="GPUH_0002036601-mRNA-1"/>
    </source>
</evidence>
<dbReference type="Proteomes" id="UP000271098">
    <property type="component" value="Unassembled WGS sequence"/>
</dbReference>
<sequence>MSSCCSAKEKSDCLHGHEGTQHAPFGASLPSSQLALAFQEVLELKAKARLKAKLKSDKELGLIRRDGERHSVPRTSKGTSRFPRHLSLEITQGDVRVCIFFFLH</sequence>
<keyword evidence="2" id="KW-1185">Reference proteome</keyword>
<organism evidence="3">
    <name type="scientific">Gongylonema pulchrum</name>
    <dbReference type="NCBI Taxonomy" id="637853"/>
    <lineage>
        <taxon>Eukaryota</taxon>
        <taxon>Metazoa</taxon>
        <taxon>Ecdysozoa</taxon>
        <taxon>Nematoda</taxon>
        <taxon>Chromadorea</taxon>
        <taxon>Rhabditida</taxon>
        <taxon>Spirurina</taxon>
        <taxon>Spiruromorpha</taxon>
        <taxon>Spiruroidea</taxon>
        <taxon>Gongylonematidae</taxon>
        <taxon>Gongylonema</taxon>
    </lineage>
</organism>
<evidence type="ECO:0000313" key="2">
    <source>
        <dbReference type="Proteomes" id="UP000271098"/>
    </source>
</evidence>
<dbReference type="EMBL" id="UYRT01090254">
    <property type="protein sequence ID" value="VDN35847.1"/>
    <property type="molecule type" value="Genomic_DNA"/>
</dbReference>
<dbReference type="WBParaSite" id="GPUH_0002036601-mRNA-1">
    <property type="protein sequence ID" value="GPUH_0002036601-mRNA-1"/>
    <property type="gene ID" value="GPUH_0002036601"/>
</dbReference>
<evidence type="ECO:0000313" key="1">
    <source>
        <dbReference type="EMBL" id="VDN35847.1"/>
    </source>
</evidence>
<gene>
    <name evidence="1" type="ORF">GPUH_LOCUS20342</name>
</gene>
<proteinExistence type="predicted"/>
<reference evidence="3" key="1">
    <citation type="submission" date="2016-06" db="UniProtKB">
        <authorList>
            <consortium name="WormBaseParasite"/>
        </authorList>
    </citation>
    <scope>IDENTIFICATION</scope>
</reference>
<dbReference type="AlphaFoldDB" id="A0A183EHA0"/>
<reference evidence="1 2" key="2">
    <citation type="submission" date="2018-11" db="EMBL/GenBank/DDBJ databases">
        <authorList>
            <consortium name="Pathogen Informatics"/>
        </authorList>
    </citation>
    <scope>NUCLEOTIDE SEQUENCE [LARGE SCALE GENOMIC DNA]</scope>
</reference>
<protein>
    <submittedName>
        <fullName evidence="3">Stathmin</fullName>
    </submittedName>
</protein>